<evidence type="ECO:0000313" key="5">
    <source>
        <dbReference type="Proteomes" id="UP001589890"/>
    </source>
</evidence>
<evidence type="ECO:0000256" key="2">
    <source>
        <dbReference type="ARBA" id="ARBA00022679"/>
    </source>
</evidence>
<dbReference type="SUPFAM" id="SSF56214">
    <property type="entry name" value="4'-phosphopantetheinyl transferase"/>
    <property type="match status" value="1"/>
</dbReference>
<evidence type="ECO:0000256" key="1">
    <source>
        <dbReference type="ARBA" id="ARBA00010990"/>
    </source>
</evidence>
<proteinExistence type="inferred from homology"/>
<sequence>MGVPSVHCVVARANAHDLLRELGTSVLGTAAELRHDDSGQPWIWANGTRYWASLSHGRNVVAVALSLDGPVGVDIEARRSFAVDGLVRRWFDPAEVAWLDAQEDRIEAFLWLWTAKEAVGKALGKGLRDAGLRRLMPLRDGLVPGTGLAIRHPDIALDAVLAVAVHVPADPGNAAAVRSTVRSRTSFPVVVRGN</sequence>
<comment type="similarity">
    <text evidence="1">Belongs to the P-Pant transferase superfamily. Gsp/Sfp/HetI/AcpT family.</text>
</comment>
<comment type="caution">
    <text evidence="4">The sequence shown here is derived from an EMBL/GenBank/DDBJ whole genome shotgun (WGS) entry which is preliminary data.</text>
</comment>
<dbReference type="InterPro" id="IPR008278">
    <property type="entry name" value="4-PPantetheinyl_Trfase_dom"/>
</dbReference>
<feature type="domain" description="4'-phosphopantetheinyl transferase" evidence="3">
    <location>
        <begin position="70"/>
        <end position="129"/>
    </location>
</feature>
<accession>A0ABV6QXP9</accession>
<dbReference type="GO" id="GO:0016740">
    <property type="term" value="F:transferase activity"/>
    <property type="evidence" value="ECO:0007669"/>
    <property type="project" value="UniProtKB-KW"/>
</dbReference>
<dbReference type="PANTHER" id="PTHR12215:SF10">
    <property type="entry name" value="L-AMINOADIPATE-SEMIALDEHYDE DEHYDROGENASE-PHOSPHOPANTETHEINYL TRANSFERASE"/>
    <property type="match status" value="1"/>
</dbReference>
<protein>
    <submittedName>
        <fullName evidence="4">4'-phosphopantetheinyl transferase family protein</fullName>
    </submittedName>
</protein>
<gene>
    <name evidence="4" type="ORF">ACFFGN_32220</name>
</gene>
<dbReference type="Pfam" id="PF01648">
    <property type="entry name" value="ACPS"/>
    <property type="match status" value="1"/>
</dbReference>
<dbReference type="EMBL" id="JBHLTC010000040">
    <property type="protein sequence ID" value="MFC0628776.1"/>
    <property type="molecule type" value="Genomic_DNA"/>
</dbReference>
<name>A0ABV6QXP9_9ACTN</name>
<dbReference type="RefSeq" id="WP_380055663.1">
    <property type="nucleotide sequence ID" value="NZ_JBHLTC010000040.1"/>
</dbReference>
<evidence type="ECO:0000259" key="3">
    <source>
        <dbReference type="Pfam" id="PF01648"/>
    </source>
</evidence>
<dbReference type="InterPro" id="IPR037143">
    <property type="entry name" value="4-PPantetheinyl_Trfase_dom_sf"/>
</dbReference>
<dbReference type="InterPro" id="IPR050559">
    <property type="entry name" value="P-Pant_transferase_sf"/>
</dbReference>
<dbReference type="Proteomes" id="UP001589890">
    <property type="component" value="Unassembled WGS sequence"/>
</dbReference>
<evidence type="ECO:0000313" key="4">
    <source>
        <dbReference type="EMBL" id="MFC0628776.1"/>
    </source>
</evidence>
<dbReference type="PANTHER" id="PTHR12215">
    <property type="entry name" value="PHOSPHOPANTETHEINE TRANSFERASE"/>
    <property type="match status" value="1"/>
</dbReference>
<keyword evidence="2 4" id="KW-0808">Transferase</keyword>
<organism evidence="4 5">
    <name type="scientific">Kribbella deserti</name>
    <dbReference type="NCBI Taxonomy" id="1926257"/>
    <lineage>
        <taxon>Bacteria</taxon>
        <taxon>Bacillati</taxon>
        <taxon>Actinomycetota</taxon>
        <taxon>Actinomycetes</taxon>
        <taxon>Propionibacteriales</taxon>
        <taxon>Kribbellaceae</taxon>
        <taxon>Kribbella</taxon>
    </lineage>
</organism>
<dbReference type="Gene3D" id="3.90.470.20">
    <property type="entry name" value="4'-phosphopantetheinyl transferase domain"/>
    <property type="match status" value="1"/>
</dbReference>
<reference evidence="4 5" key="1">
    <citation type="submission" date="2024-09" db="EMBL/GenBank/DDBJ databases">
        <authorList>
            <person name="Sun Q."/>
            <person name="Mori K."/>
        </authorList>
    </citation>
    <scope>NUCLEOTIDE SEQUENCE [LARGE SCALE GENOMIC DNA]</scope>
    <source>
        <strain evidence="4 5">CGMCC 1.15906</strain>
    </source>
</reference>
<keyword evidence="5" id="KW-1185">Reference proteome</keyword>